<evidence type="ECO:0000313" key="2">
    <source>
        <dbReference type="Proteomes" id="UP001162793"/>
    </source>
</evidence>
<dbReference type="Proteomes" id="UP001162793">
    <property type="component" value="Unassembled WGS sequence"/>
</dbReference>
<evidence type="ECO:0000313" key="1">
    <source>
        <dbReference type="EMBL" id="MCP1173752.1"/>
    </source>
</evidence>
<gene>
    <name evidence="1" type="ORF">NKG59_15430</name>
</gene>
<proteinExistence type="predicted"/>
<comment type="caution">
    <text evidence="1">The sequence shown here is derived from an EMBL/GenBank/DDBJ whole genome shotgun (WGS) entry which is preliminary data.</text>
</comment>
<accession>A0AA41WUY1</accession>
<protein>
    <submittedName>
        <fullName evidence="1">Uncharacterized protein</fullName>
    </submittedName>
</protein>
<dbReference type="AlphaFoldDB" id="A0AA41WUY1"/>
<name>A0AA41WUY1_9RALS</name>
<reference evidence="2" key="1">
    <citation type="journal article" date="2023" name="Front. Microbiol.">
        <title>Ralstonia chuxiongensis sp. nov., Ralstonia mojiangensis sp. nov., and Ralstonia soli sp. nov., isolated from tobacco fields, are three novel species in the family Burkholderiaceae.</title>
        <authorList>
            <person name="Lu C.H."/>
            <person name="Zhang Y.Y."/>
            <person name="Jiang N."/>
            <person name="Chen W."/>
            <person name="Shao X."/>
            <person name="Zhao Z.M."/>
            <person name="Lu W.L."/>
            <person name="Hu X."/>
            <person name="Xi Y.X."/>
            <person name="Zou S.Y."/>
            <person name="Wei Q.J."/>
            <person name="Lin Z.L."/>
            <person name="Gong L."/>
            <person name="Gai X.T."/>
            <person name="Zhang L.Q."/>
            <person name="Li J.Y."/>
            <person name="Jin Y."/>
            <person name="Xia Z.Y."/>
        </authorList>
    </citation>
    <scope>NUCLEOTIDE SEQUENCE [LARGE SCALE GENOMIC DNA]</scope>
    <source>
        <strain evidence="2">21YRMH01-3</strain>
    </source>
</reference>
<sequence>MTPEREAQMREMFQKWWLEPEGFGLRAERFTEPGEAALAGFFACARALEPMVRDGERYRFLRDEGHDDCGDGPWSDAYTAIASTNGPEYIDTTVDTAMSAALEEKR</sequence>
<dbReference type="EMBL" id="JAMYWC010000004">
    <property type="protein sequence ID" value="MCP1173752.1"/>
    <property type="molecule type" value="Genomic_DNA"/>
</dbReference>
<organism evidence="1 2">
    <name type="scientific">Ralstonia chuxiongensis</name>
    <dbReference type="NCBI Taxonomy" id="2957504"/>
    <lineage>
        <taxon>Bacteria</taxon>
        <taxon>Pseudomonadati</taxon>
        <taxon>Pseudomonadota</taxon>
        <taxon>Betaproteobacteria</taxon>
        <taxon>Burkholderiales</taxon>
        <taxon>Burkholderiaceae</taxon>
        <taxon>Ralstonia</taxon>
    </lineage>
</organism>
<keyword evidence="2" id="KW-1185">Reference proteome</keyword>
<dbReference type="RefSeq" id="WP_253538396.1">
    <property type="nucleotide sequence ID" value="NZ_JAMYWC010000004.1"/>
</dbReference>